<dbReference type="AlphaFoldDB" id="R9PGL8"/>
<keyword evidence="2" id="KW-0378">Hydrolase</keyword>
<protein>
    <submittedName>
        <fullName evidence="2">ATP synthase A chain</fullName>
        <ecNumber evidence="2">3.6.3.14</ecNumber>
    </submittedName>
</protein>
<keyword evidence="1" id="KW-0812">Transmembrane</keyword>
<evidence type="ECO:0000313" key="2">
    <source>
        <dbReference type="EMBL" id="GAD00492.1"/>
    </source>
</evidence>
<keyword evidence="1" id="KW-0472">Membrane</keyword>
<dbReference type="EC" id="3.6.3.14" evidence="2"/>
<keyword evidence="1" id="KW-1133">Transmembrane helix</keyword>
<sequence length="61" mass="6730">MAAEGNVSGYIQHHLTNAQMCMADGGLAFNYACKDAGFWTWHIDSLLFSVGLGALFLFRFL</sequence>
<dbReference type="STRING" id="1331007.AALB_0572"/>
<name>R9PGL8_AGAAL</name>
<accession>R9PGL8</accession>
<dbReference type="GO" id="GO:0016787">
    <property type="term" value="F:hydrolase activity"/>
    <property type="evidence" value="ECO:0007669"/>
    <property type="project" value="UniProtKB-KW"/>
</dbReference>
<comment type="caution">
    <text evidence="2">The sequence shown here is derived from an EMBL/GenBank/DDBJ whole genome shotgun (WGS) entry which is preliminary data.</text>
</comment>
<dbReference type="Proteomes" id="UP000014461">
    <property type="component" value="Unassembled WGS sequence"/>
</dbReference>
<evidence type="ECO:0000313" key="3">
    <source>
        <dbReference type="Proteomes" id="UP000014461"/>
    </source>
</evidence>
<gene>
    <name evidence="2" type="ORF">AALB_0572</name>
</gene>
<dbReference type="EMBL" id="BARX01000002">
    <property type="protein sequence ID" value="GAD00492.1"/>
    <property type="molecule type" value="Genomic_DNA"/>
</dbReference>
<feature type="transmembrane region" description="Helical" evidence="1">
    <location>
        <begin position="39"/>
        <end position="58"/>
    </location>
</feature>
<reference evidence="2" key="1">
    <citation type="journal article" date="2013" name="Genome Announc.">
        <title>Draft Genome Sequence of Agarivorans albus Strain MKT 106T, an Agarolytic Marine Bacterium.</title>
        <authorList>
            <person name="Yasuike M."/>
            <person name="Nakamura Y."/>
            <person name="Kai W."/>
            <person name="Fujiwara A."/>
            <person name="Fukui Y."/>
            <person name="Satomi M."/>
            <person name="Sano M."/>
        </authorList>
    </citation>
    <scope>NUCLEOTIDE SEQUENCE [LARGE SCALE GENOMIC DNA]</scope>
</reference>
<proteinExistence type="predicted"/>
<organism evidence="2 3">
    <name type="scientific">Agarivorans albus MKT 106</name>
    <dbReference type="NCBI Taxonomy" id="1331007"/>
    <lineage>
        <taxon>Bacteria</taxon>
        <taxon>Pseudomonadati</taxon>
        <taxon>Pseudomonadota</taxon>
        <taxon>Gammaproteobacteria</taxon>
        <taxon>Alteromonadales</taxon>
        <taxon>Alteromonadaceae</taxon>
        <taxon>Agarivorans</taxon>
    </lineage>
</organism>
<keyword evidence="3" id="KW-1185">Reference proteome</keyword>
<evidence type="ECO:0000256" key="1">
    <source>
        <dbReference type="SAM" id="Phobius"/>
    </source>
</evidence>